<protein>
    <submittedName>
        <fullName evidence="2">Uncharacterized protein</fullName>
    </submittedName>
</protein>
<keyword evidence="1" id="KW-0732">Signal</keyword>
<evidence type="ECO:0000256" key="1">
    <source>
        <dbReference type="SAM" id="SignalP"/>
    </source>
</evidence>
<dbReference type="Proteomes" id="UP001203687">
    <property type="component" value="Unassembled WGS sequence"/>
</dbReference>
<dbReference type="RefSeq" id="WP_248413305.1">
    <property type="nucleotide sequence ID" value="NZ_JALPQF010000012.1"/>
</dbReference>
<organism evidence="2 3">
    <name type="scientific">Psychroserpens algicola</name>
    <dbReference type="NCBI Taxonomy" id="1719034"/>
    <lineage>
        <taxon>Bacteria</taxon>
        <taxon>Pseudomonadati</taxon>
        <taxon>Bacteroidota</taxon>
        <taxon>Flavobacteriia</taxon>
        <taxon>Flavobacteriales</taxon>
        <taxon>Flavobacteriaceae</taxon>
        <taxon>Psychroserpens</taxon>
    </lineage>
</organism>
<comment type="caution">
    <text evidence="2">The sequence shown here is derived from an EMBL/GenBank/DDBJ whole genome shotgun (WGS) entry which is preliminary data.</text>
</comment>
<feature type="signal peptide" evidence="1">
    <location>
        <begin position="1"/>
        <end position="19"/>
    </location>
</feature>
<proteinExistence type="predicted"/>
<accession>A0ABT0HBW7</accession>
<sequence>MRTVLLSFTFLMVSVMSFGQDEASLGVLESDTTWLKEIIKFPIGFAPEINYTGYEDLRFAKQWRAIDHDDFWCYMFVWHVDGVQKPSAKDLEQQLKLYYDGLMKAVNKKKDFEVPETTVLVINAKGDATSDFIGKLKVYDSFNSEAIITLNVQVKLYHCITSNRTNIMFKLSPLDFDEAIWERFKDVKLTDGDCTLKN</sequence>
<reference evidence="2" key="1">
    <citation type="submission" date="2022-04" db="EMBL/GenBank/DDBJ databases">
        <authorList>
            <person name="Ren T."/>
        </authorList>
    </citation>
    <scope>NUCLEOTIDE SEQUENCE</scope>
    <source>
        <strain evidence="2">F63249</strain>
    </source>
</reference>
<evidence type="ECO:0000313" key="3">
    <source>
        <dbReference type="Proteomes" id="UP001203687"/>
    </source>
</evidence>
<gene>
    <name evidence="2" type="ORF">MUY34_12220</name>
</gene>
<name>A0ABT0HBW7_9FLAO</name>
<keyword evidence="3" id="KW-1185">Reference proteome</keyword>
<dbReference type="EMBL" id="JALPQF010000012">
    <property type="protein sequence ID" value="MCK8481390.1"/>
    <property type="molecule type" value="Genomic_DNA"/>
</dbReference>
<evidence type="ECO:0000313" key="2">
    <source>
        <dbReference type="EMBL" id="MCK8481390.1"/>
    </source>
</evidence>
<feature type="chain" id="PRO_5046780576" evidence="1">
    <location>
        <begin position="20"/>
        <end position="198"/>
    </location>
</feature>